<name>Q5BF35_EMENI</name>
<evidence type="ECO:0000313" key="2">
    <source>
        <dbReference type="EMBL" id="CBF88670.1"/>
    </source>
</evidence>
<dbReference type="Proteomes" id="UP000000560">
    <property type="component" value="Chromosome VIII"/>
</dbReference>
<sequence>MDLPQISSRLSSSPTAFPNCCLALSSPLVNRLASLLPTTPHFTLSIGSGAGLLEALLAYRHPNVLIKGVEVNSSVNLYIAEQDMYVVSGTWDLLPRASDAIAWMFVYPREPKLVTKYIELYGLGTKLILWLGPRADWADYEACFRDSPFSQLSFEDVGLAEYEMLVVASKRFRAAEVFLAVVEDFMFALLTMPESLGFAIAALANACALSPRSSRDGCRPEIEQGNHYPYFTYVAWIGRSGEAGLNCAKDTASQSTKLQRSGRRSETGLPISPERGFSTDLLTANFEDGILTLSDGPFQGT</sequence>
<dbReference type="eggNOG" id="ENOG502SSHC">
    <property type="taxonomic scope" value="Eukaryota"/>
</dbReference>
<dbReference type="HOGENOM" id="CLU_924450_0_0_1"/>
<accession>Q5BF35</accession>
<reference evidence="3" key="2">
    <citation type="journal article" date="2009" name="Fungal Genet. Biol.">
        <title>The 2008 update of the Aspergillus nidulans genome annotation: a community effort.</title>
        <authorList>
            <person name="Wortman J.R."/>
            <person name="Gilsenan J.M."/>
            <person name="Joardar V."/>
            <person name="Deegan J."/>
            <person name="Clutterbuck J."/>
            <person name="Andersen M.R."/>
            <person name="Archer D."/>
            <person name="Bencina M."/>
            <person name="Braus G."/>
            <person name="Coutinho P."/>
            <person name="von Dohren H."/>
            <person name="Doonan J."/>
            <person name="Driessen A.J."/>
            <person name="Durek P."/>
            <person name="Espeso E."/>
            <person name="Fekete E."/>
            <person name="Flipphi M."/>
            <person name="Estrada C.G."/>
            <person name="Geysens S."/>
            <person name="Goldman G."/>
            <person name="de Groot P.W."/>
            <person name="Hansen K."/>
            <person name="Harris S.D."/>
            <person name="Heinekamp T."/>
            <person name="Helmstaedt K."/>
            <person name="Henrissat B."/>
            <person name="Hofmann G."/>
            <person name="Homan T."/>
            <person name="Horio T."/>
            <person name="Horiuchi H."/>
            <person name="James S."/>
            <person name="Jones M."/>
            <person name="Karaffa L."/>
            <person name="Karanyi Z."/>
            <person name="Kato M."/>
            <person name="Keller N."/>
            <person name="Kelly D.E."/>
            <person name="Kiel J.A."/>
            <person name="Kim J.M."/>
            <person name="van der Klei I.J."/>
            <person name="Klis F.M."/>
            <person name="Kovalchuk A."/>
            <person name="Krasevec N."/>
            <person name="Kubicek C.P."/>
            <person name="Liu B."/>
            <person name="Maccabe A."/>
            <person name="Meyer V."/>
            <person name="Mirabito P."/>
            <person name="Miskei M."/>
            <person name="Mos M."/>
            <person name="Mullins J."/>
            <person name="Nelson D.R."/>
            <person name="Nielsen J."/>
            <person name="Oakley B.R."/>
            <person name="Osmani S.A."/>
            <person name="Pakula T."/>
            <person name="Paszewski A."/>
            <person name="Paulsen I."/>
            <person name="Pilsyk S."/>
            <person name="Pocsi I."/>
            <person name="Punt P.J."/>
            <person name="Ram A.F."/>
            <person name="Ren Q."/>
            <person name="Robellet X."/>
            <person name="Robson G."/>
            <person name="Seiboth B."/>
            <person name="van Solingen P."/>
            <person name="Specht T."/>
            <person name="Sun J."/>
            <person name="Taheri-Talesh N."/>
            <person name="Takeshita N."/>
            <person name="Ussery D."/>
            <person name="vanKuyk P.A."/>
            <person name="Visser H."/>
            <person name="van de Vondervoort P.J."/>
            <person name="de Vries R.P."/>
            <person name="Walton J."/>
            <person name="Xiang X."/>
            <person name="Xiong Y."/>
            <person name="Zeng A.P."/>
            <person name="Brandt B.W."/>
            <person name="Cornell M.J."/>
            <person name="van den Hondel C.A."/>
            <person name="Visser J."/>
            <person name="Oliver S.G."/>
            <person name="Turner G."/>
        </authorList>
    </citation>
    <scope>GENOME REANNOTATION</scope>
    <source>
        <strain evidence="3">FGSC A4 / ATCC 38163 / CBS 112.46 / NRRL 194 / M139</strain>
    </source>
</reference>
<accession>C8VQ25</accession>
<evidence type="ECO:0000256" key="1">
    <source>
        <dbReference type="SAM" id="MobiDB-lite"/>
    </source>
</evidence>
<organism evidence="2 3">
    <name type="scientific">Emericella nidulans (strain FGSC A4 / ATCC 38163 / CBS 112.46 / NRRL 194 / M139)</name>
    <name type="common">Aspergillus nidulans</name>
    <dbReference type="NCBI Taxonomy" id="227321"/>
    <lineage>
        <taxon>Eukaryota</taxon>
        <taxon>Fungi</taxon>
        <taxon>Dikarya</taxon>
        <taxon>Ascomycota</taxon>
        <taxon>Pezizomycotina</taxon>
        <taxon>Eurotiomycetes</taxon>
        <taxon>Eurotiomycetidae</taxon>
        <taxon>Eurotiales</taxon>
        <taxon>Aspergillaceae</taxon>
        <taxon>Aspergillus</taxon>
        <taxon>Aspergillus subgen. Nidulantes</taxon>
    </lineage>
</organism>
<dbReference type="GeneID" id="2876624"/>
<keyword evidence="3" id="KW-1185">Reference proteome</keyword>
<reference evidence="3" key="1">
    <citation type="journal article" date="2005" name="Nature">
        <title>Sequencing of Aspergillus nidulans and comparative analysis with A. fumigatus and A. oryzae.</title>
        <authorList>
            <person name="Galagan J.E."/>
            <person name="Calvo S.E."/>
            <person name="Cuomo C."/>
            <person name="Ma L.J."/>
            <person name="Wortman J.R."/>
            <person name="Batzoglou S."/>
            <person name="Lee S.I."/>
            <person name="Basturkmen M."/>
            <person name="Spevak C.C."/>
            <person name="Clutterbuck J."/>
            <person name="Kapitonov V."/>
            <person name="Jurka J."/>
            <person name="Scazzocchio C."/>
            <person name="Farman M."/>
            <person name="Butler J."/>
            <person name="Purcell S."/>
            <person name="Harris S."/>
            <person name="Braus G.H."/>
            <person name="Draht O."/>
            <person name="Busch S."/>
            <person name="D'Enfert C."/>
            <person name="Bouchier C."/>
            <person name="Goldman G.H."/>
            <person name="Bell-Pedersen D."/>
            <person name="Griffiths-Jones S."/>
            <person name="Doonan J.H."/>
            <person name="Yu J."/>
            <person name="Vienken K."/>
            <person name="Pain A."/>
            <person name="Freitag M."/>
            <person name="Selker E.U."/>
            <person name="Archer D.B."/>
            <person name="Penalva M.A."/>
            <person name="Oakley B.R."/>
            <person name="Momany M."/>
            <person name="Tanaka T."/>
            <person name="Kumagai T."/>
            <person name="Asai K."/>
            <person name="Machida M."/>
            <person name="Nierman W.C."/>
            <person name="Denning D.W."/>
            <person name="Caddick M."/>
            <person name="Hynes M."/>
            <person name="Paoletti M."/>
            <person name="Fischer R."/>
            <person name="Miller B."/>
            <person name="Dyer P."/>
            <person name="Sachs M.S."/>
            <person name="Osmani S.A."/>
            <person name="Birren B.W."/>
        </authorList>
    </citation>
    <scope>NUCLEOTIDE SEQUENCE [LARGE SCALE GENOMIC DNA]</scope>
    <source>
        <strain evidence="3">FGSC A4 / ATCC 38163 / CBS 112.46 / NRRL 194 / M139</strain>
    </source>
</reference>
<dbReference type="InParanoid" id="Q5BF35"/>
<protein>
    <submittedName>
        <fullName evidence="2">Uncharacterized protein</fullName>
    </submittedName>
</protein>
<dbReference type="EMBL" id="BN001308">
    <property type="protein sequence ID" value="CBF88670.1"/>
    <property type="molecule type" value="Genomic_DNA"/>
</dbReference>
<feature type="region of interest" description="Disordered" evidence="1">
    <location>
        <begin position="254"/>
        <end position="273"/>
    </location>
</feature>
<dbReference type="RefSeq" id="XP_658449.1">
    <property type="nucleotide sequence ID" value="XM_653357.1"/>
</dbReference>
<evidence type="ECO:0000313" key="3">
    <source>
        <dbReference type="Proteomes" id="UP000000560"/>
    </source>
</evidence>
<dbReference type="OrthoDB" id="2151982at2759"/>
<dbReference type="KEGG" id="ani:ANIA_00845"/>
<gene>
    <name evidence="2" type="ORF">ANIA_00845</name>
</gene>
<proteinExistence type="predicted"/>
<dbReference type="AlphaFoldDB" id="Q5BF35"/>